<gene>
    <name evidence="2" type="ORF">HW115_06875</name>
</gene>
<keyword evidence="3" id="KW-1185">Reference proteome</keyword>
<name>A0A851GJQ3_9BACT</name>
<dbReference type="CDD" id="cd05379">
    <property type="entry name" value="CAP_bacterial"/>
    <property type="match status" value="1"/>
</dbReference>
<proteinExistence type="predicted"/>
<dbReference type="AlphaFoldDB" id="A0A851GJQ3"/>
<evidence type="ECO:0000313" key="2">
    <source>
        <dbReference type="EMBL" id="NWK55327.1"/>
    </source>
</evidence>
<dbReference type="RefSeq" id="WP_178931847.1">
    <property type="nucleotide sequence ID" value="NZ_JACBAZ010000002.1"/>
</dbReference>
<feature type="region of interest" description="Disordered" evidence="1">
    <location>
        <begin position="85"/>
        <end position="124"/>
    </location>
</feature>
<organism evidence="2 3">
    <name type="scientific">Oceaniferula marina</name>
    <dbReference type="NCBI Taxonomy" id="2748318"/>
    <lineage>
        <taxon>Bacteria</taxon>
        <taxon>Pseudomonadati</taxon>
        <taxon>Verrucomicrobiota</taxon>
        <taxon>Verrucomicrobiia</taxon>
        <taxon>Verrucomicrobiales</taxon>
        <taxon>Verrucomicrobiaceae</taxon>
        <taxon>Oceaniferula</taxon>
    </lineage>
</organism>
<sequence length="372" mass="41317">MMKNAIVYAAWRSVLVALCALIFTCVPVTAEFRTLVNKEGKKIRTELISKQDGKVTFRLRSGARKTYTVDISSLSKADQEFLQDWQPDGGGEVGGDDAGDDDSGADDVDDGVSDGPKSLYPKTKQEIRSTVREILKTKDRSGEFREEQKATNMLNVYRYLCGVPHKVKMDSKLNGHCEEAAMACLKKGGLSHDLGHYTNKCNLSSMGDVEASVAQYINDAGANNRERRGHRRWCLNPPMDKTGFGSGGSQYSAMWAMDGAGDGSRVKTWSYPGAGYFPKEYMHGTAWSFYMKGKVPPKDKIEISIFKLRKSPEKKISSNAEVEGRDIGVKYVFAYGNTINFEPKDFEAGDRGVYWVRITGGGLREGYVVEFF</sequence>
<accession>A0A851GJQ3</accession>
<dbReference type="EMBL" id="JACBAZ010000002">
    <property type="protein sequence ID" value="NWK55327.1"/>
    <property type="molecule type" value="Genomic_DNA"/>
</dbReference>
<evidence type="ECO:0000313" key="3">
    <source>
        <dbReference type="Proteomes" id="UP000557872"/>
    </source>
</evidence>
<dbReference type="Proteomes" id="UP000557872">
    <property type="component" value="Unassembled WGS sequence"/>
</dbReference>
<feature type="compositionally biased region" description="Acidic residues" evidence="1">
    <location>
        <begin position="94"/>
        <end position="112"/>
    </location>
</feature>
<reference evidence="2 3" key="1">
    <citation type="submission" date="2020-07" db="EMBL/GenBank/DDBJ databases">
        <title>Roseicoccus Jingziensis gen. nov., sp. nov., isolated from coastal seawater.</title>
        <authorList>
            <person name="Feng X."/>
        </authorList>
    </citation>
    <scope>NUCLEOTIDE SEQUENCE [LARGE SCALE GENOMIC DNA]</scope>
    <source>
        <strain evidence="2 3">N1E253</strain>
    </source>
</reference>
<protein>
    <submittedName>
        <fullName evidence="2">CAP domain-containing protein</fullName>
    </submittedName>
</protein>
<comment type="caution">
    <text evidence="2">The sequence shown here is derived from an EMBL/GenBank/DDBJ whole genome shotgun (WGS) entry which is preliminary data.</text>
</comment>
<dbReference type="Gene3D" id="2.30.30.700">
    <property type="entry name" value="SLA1 homology domain 1"/>
    <property type="match status" value="1"/>
</dbReference>
<evidence type="ECO:0000256" key="1">
    <source>
        <dbReference type="SAM" id="MobiDB-lite"/>
    </source>
</evidence>